<organism evidence="1 2">
    <name type="scientific">Dreissena polymorpha</name>
    <name type="common">Zebra mussel</name>
    <name type="synonym">Mytilus polymorpha</name>
    <dbReference type="NCBI Taxonomy" id="45954"/>
    <lineage>
        <taxon>Eukaryota</taxon>
        <taxon>Metazoa</taxon>
        <taxon>Spiralia</taxon>
        <taxon>Lophotrochozoa</taxon>
        <taxon>Mollusca</taxon>
        <taxon>Bivalvia</taxon>
        <taxon>Autobranchia</taxon>
        <taxon>Heteroconchia</taxon>
        <taxon>Euheterodonta</taxon>
        <taxon>Imparidentia</taxon>
        <taxon>Neoheterodontei</taxon>
        <taxon>Myida</taxon>
        <taxon>Dreissenoidea</taxon>
        <taxon>Dreissenidae</taxon>
        <taxon>Dreissena</taxon>
    </lineage>
</organism>
<reference evidence="1" key="1">
    <citation type="journal article" date="2019" name="bioRxiv">
        <title>The Genome of the Zebra Mussel, Dreissena polymorpha: A Resource for Invasive Species Research.</title>
        <authorList>
            <person name="McCartney M.A."/>
            <person name="Auch B."/>
            <person name="Kono T."/>
            <person name="Mallez S."/>
            <person name="Zhang Y."/>
            <person name="Obille A."/>
            <person name="Becker A."/>
            <person name="Abrahante J.E."/>
            <person name="Garbe J."/>
            <person name="Badalamenti J.P."/>
            <person name="Herman A."/>
            <person name="Mangelson H."/>
            <person name="Liachko I."/>
            <person name="Sullivan S."/>
            <person name="Sone E.D."/>
            <person name="Koren S."/>
            <person name="Silverstein K.A.T."/>
            <person name="Beckman K.B."/>
            <person name="Gohl D.M."/>
        </authorList>
    </citation>
    <scope>NUCLEOTIDE SEQUENCE</scope>
    <source>
        <strain evidence="1">Duluth1</strain>
        <tissue evidence="1">Whole animal</tissue>
    </source>
</reference>
<reference evidence="1" key="2">
    <citation type="submission" date="2020-11" db="EMBL/GenBank/DDBJ databases">
        <authorList>
            <person name="McCartney M.A."/>
            <person name="Auch B."/>
            <person name="Kono T."/>
            <person name="Mallez S."/>
            <person name="Becker A."/>
            <person name="Gohl D.M."/>
            <person name="Silverstein K.A.T."/>
            <person name="Koren S."/>
            <person name="Bechman K.B."/>
            <person name="Herman A."/>
            <person name="Abrahante J.E."/>
            <person name="Garbe J."/>
        </authorList>
    </citation>
    <scope>NUCLEOTIDE SEQUENCE</scope>
    <source>
        <strain evidence="1">Duluth1</strain>
        <tissue evidence="1">Whole animal</tissue>
    </source>
</reference>
<dbReference type="Proteomes" id="UP000828390">
    <property type="component" value="Unassembled WGS sequence"/>
</dbReference>
<comment type="caution">
    <text evidence="1">The sequence shown here is derived from an EMBL/GenBank/DDBJ whole genome shotgun (WGS) entry which is preliminary data.</text>
</comment>
<proteinExistence type="predicted"/>
<evidence type="ECO:0000313" key="1">
    <source>
        <dbReference type="EMBL" id="KAH3847917.1"/>
    </source>
</evidence>
<accession>A0A9D4KZD1</accession>
<evidence type="ECO:0000313" key="2">
    <source>
        <dbReference type="Proteomes" id="UP000828390"/>
    </source>
</evidence>
<keyword evidence="2" id="KW-1185">Reference proteome</keyword>
<gene>
    <name evidence="1" type="ORF">DPMN_090252</name>
</gene>
<dbReference type="AlphaFoldDB" id="A0A9D4KZD1"/>
<protein>
    <submittedName>
        <fullName evidence="1">Uncharacterized protein</fullName>
    </submittedName>
</protein>
<sequence length="178" mass="19486">MDELVTVTNINYSAGCRSKGACLSSGSGVGKRTVTKRQDFELRSCSQCCSSSDFCNGFLCGISSGVNNTGYQRCYFCQNTLNPNDCHNIVTCDQDQICGTHVDMAPGGRFVFNYICQPKQRCLIATQFIVKNYRDPSTYPPVGKRTTGRSSATCNICCGDTLCNFGSCLQQAEKTHRI</sequence>
<dbReference type="EMBL" id="JAIWYP010000003">
    <property type="protein sequence ID" value="KAH3847917.1"/>
    <property type="molecule type" value="Genomic_DNA"/>
</dbReference>
<name>A0A9D4KZD1_DREPO</name>